<name>A0A9P1KC66_9CYAN</name>
<dbReference type="SUPFAM" id="SSF46955">
    <property type="entry name" value="Putative DNA-binding domain"/>
    <property type="match status" value="1"/>
</dbReference>
<dbReference type="InterPro" id="IPR041718">
    <property type="entry name" value="IS607_transposase-like"/>
</dbReference>
<dbReference type="AlphaFoldDB" id="A0A9P1KC66"/>
<dbReference type="Gene3D" id="1.10.1660.10">
    <property type="match status" value="1"/>
</dbReference>
<dbReference type="Proteomes" id="UP000032946">
    <property type="component" value="Chromosome"/>
</dbReference>
<organism evidence="7 8">
    <name type="scientific">Limnospira indica PCC 8005</name>
    <dbReference type="NCBI Taxonomy" id="376219"/>
    <lineage>
        <taxon>Bacteria</taxon>
        <taxon>Bacillati</taxon>
        <taxon>Cyanobacteriota</taxon>
        <taxon>Cyanophyceae</taxon>
        <taxon>Oscillatoriophycideae</taxon>
        <taxon>Oscillatoriales</taxon>
        <taxon>Sirenicapillariaceae</taxon>
        <taxon>Limnospira</taxon>
    </lineage>
</organism>
<dbReference type="NCBIfam" id="NF033518">
    <property type="entry name" value="transpos_IS607"/>
    <property type="match status" value="1"/>
</dbReference>
<dbReference type="Gene3D" id="3.40.50.1390">
    <property type="entry name" value="Resolvase, N-terminal catalytic domain"/>
    <property type="match status" value="1"/>
</dbReference>
<dbReference type="InterPro" id="IPR051491">
    <property type="entry name" value="Recombinase/Transposase-rel"/>
</dbReference>
<dbReference type="GO" id="GO:0015074">
    <property type="term" value="P:DNA integration"/>
    <property type="evidence" value="ECO:0007669"/>
    <property type="project" value="UniProtKB-KW"/>
</dbReference>
<dbReference type="CDD" id="cd03769">
    <property type="entry name" value="SR_IS607_transposase_like"/>
    <property type="match status" value="1"/>
</dbReference>
<evidence type="ECO:0000259" key="6">
    <source>
        <dbReference type="PROSITE" id="PS51736"/>
    </source>
</evidence>
<evidence type="ECO:0000256" key="4">
    <source>
        <dbReference type="PIRSR" id="PIRSR606118-50"/>
    </source>
</evidence>
<evidence type="ECO:0000256" key="5">
    <source>
        <dbReference type="PROSITE-ProRule" id="PRU10137"/>
    </source>
</evidence>
<dbReference type="PANTHER" id="PTHR36172">
    <property type="match status" value="1"/>
</dbReference>
<keyword evidence="3" id="KW-0233">DNA recombination</keyword>
<evidence type="ECO:0000313" key="7">
    <source>
        <dbReference type="EMBL" id="CDM93396.1"/>
    </source>
</evidence>
<dbReference type="Pfam" id="PF00376">
    <property type="entry name" value="MerR"/>
    <property type="match status" value="1"/>
</dbReference>
<dbReference type="InterPro" id="IPR000551">
    <property type="entry name" value="MerR-type_HTH_dom"/>
</dbReference>
<dbReference type="GO" id="GO:0006355">
    <property type="term" value="P:regulation of DNA-templated transcription"/>
    <property type="evidence" value="ECO:0007669"/>
    <property type="project" value="InterPro"/>
</dbReference>
<dbReference type="PANTHER" id="PTHR36172:SF1">
    <property type="entry name" value="RESOLVASE-RELATED"/>
    <property type="match status" value="1"/>
</dbReference>
<evidence type="ECO:0000256" key="3">
    <source>
        <dbReference type="ARBA" id="ARBA00023172"/>
    </source>
</evidence>
<dbReference type="CDD" id="cd04762">
    <property type="entry name" value="HTH_MerR-trunc"/>
    <property type="match status" value="1"/>
</dbReference>
<keyword evidence="2" id="KW-0238">DNA-binding</keyword>
<dbReference type="GO" id="GO:0000150">
    <property type="term" value="F:DNA strand exchange activity"/>
    <property type="evidence" value="ECO:0007669"/>
    <property type="project" value="InterPro"/>
</dbReference>
<proteinExistence type="predicted"/>
<evidence type="ECO:0000256" key="2">
    <source>
        <dbReference type="ARBA" id="ARBA00023125"/>
    </source>
</evidence>
<protein>
    <submittedName>
        <fullName evidence="7">Resolvase, IS607 family</fullName>
    </submittedName>
</protein>
<keyword evidence="8" id="KW-1185">Reference proteome</keyword>
<dbReference type="InterPro" id="IPR006119">
    <property type="entry name" value="Resolv_N"/>
</dbReference>
<dbReference type="InterPro" id="IPR048046">
    <property type="entry name" value="Transpos_IS607"/>
</dbReference>
<dbReference type="GO" id="GO:0003677">
    <property type="term" value="F:DNA binding"/>
    <property type="evidence" value="ECO:0007669"/>
    <property type="project" value="UniProtKB-KW"/>
</dbReference>
<dbReference type="SMART" id="SM00857">
    <property type="entry name" value="Resolvase"/>
    <property type="match status" value="1"/>
</dbReference>
<feature type="domain" description="Resolvase/invertase-type recombinase catalytic" evidence="6">
    <location>
        <begin position="58"/>
        <end position="195"/>
    </location>
</feature>
<dbReference type="Gene3D" id="1.10.287.2170">
    <property type="match status" value="1"/>
</dbReference>
<reference evidence="7 8" key="1">
    <citation type="submission" date="2014-02" db="EMBL/GenBank/DDBJ databases">
        <authorList>
            <person name="Genoscope - CEA"/>
        </authorList>
    </citation>
    <scope>NUCLEOTIDE SEQUENCE [LARGE SCALE GENOMIC DNA]</scope>
    <source>
        <strain evidence="7 8">PCC 8005</strain>
    </source>
</reference>
<evidence type="ECO:0000313" key="8">
    <source>
        <dbReference type="Proteomes" id="UP000032946"/>
    </source>
</evidence>
<dbReference type="PROSITE" id="PS00397">
    <property type="entry name" value="RECOMBINASES_1"/>
    <property type="match status" value="1"/>
</dbReference>
<dbReference type="SUPFAM" id="SSF53041">
    <property type="entry name" value="Resolvase-like"/>
    <property type="match status" value="1"/>
</dbReference>
<dbReference type="InterPro" id="IPR006118">
    <property type="entry name" value="Recombinase_CS"/>
</dbReference>
<evidence type="ECO:0000256" key="1">
    <source>
        <dbReference type="ARBA" id="ARBA00022908"/>
    </source>
</evidence>
<dbReference type="PROSITE" id="PS51736">
    <property type="entry name" value="RECOMBINASES_3"/>
    <property type="match status" value="1"/>
</dbReference>
<dbReference type="Pfam" id="PF00239">
    <property type="entry name" value="Resolvase"/>
    <property type="match status" value="1"/>
</dbReference>
<gene>
    <name evidence="7" type="ORF">ARTHRO_11069</name>
</gene>
<keyword evidence="1" id="KW-0229">DNA integration</keyword>
<dbReference type="EMBL" id="FO818640">
    <property type="protein sequence ID" value="CDM93396.1"/>
    <property type="molecule type" value="Genomic_DNA"/>
</dbReference>
<sequence length="195" mass="22154">MPKYTSPSETAQYFGVCLHTLRRWEKNGKIQAIRTPSGQRRYDIASYTVSSNERTQRAIIAYARVSSRGQKADLARQVAKLLEVYPNAELVTDIASGLNFQRKGLRAIWERVRQGDVGFIVVAHKDRLARFGFDLISWLCEQDGTKIVVLKQDGLSPERELVEDILAIVHIFSCRLDGLRKYKSAIKKDPDLSQS</sequence>
<dbReference type="RefSeq" id="WP_008053757.1">
    <property type="nucleotide sequence ID" value="NZ_FO818640.1"/>
</dbReference>
<accession>A0A9P1KC66</accession>
<dbReference type="InterPro" id="IPR036162">
    <property type="entry name" value="Resolvase-like_N_sf"/>
</dbReference>
<dbReference type="InterPro" id="IPR009061">
    <property type="entry name" value="DNA-bd_dom_put_sf"/>
</dbReference>
<feature type="active site" description="O-(5'-phospho-DNA)-serine intermediate" evidence="4 5">
    <location>
        <position position="66"/>
    </location>
</feature>